<gene>
    <name evidence="2" type="ORF">GTHE00462_LOCUS29564</name>
</gene>
<protein>
    <submittedName>
        <fullName evidence="2">Uncharacterized protein</fullName>
    </submittedName>
</protein>
<keyword evidence="1" id="KW-0472">Membrane</keyword>
<keyword evidence="1" id="KW-1133">Transmembrane helix</keyword>
<dbReference type="AlphaFoldDB" id="A0A7S4P6A0"/>
<accession>A0A7S4P6A0</accession>
<feature type="transmembrane region" description="Helical" evidence="1">
    <location>
        <begin position="319"/>
        <end position="340"/>
    </location>
</feature>
<reference evidence="2" key="1">
    <citation type="submission" date="2021-01" db="EMBL/GenBank/DDBJ databases">
        <authorList>
            <person name="Corre E."/>
            <person name="Pelletier E."/>
            <person name="Niang G."/>
            <person name="Scheremetjew M."/>
            <person name="Finn R."/>
            <person name="Kale V."/>
            <person name="Holt S."/>
            <person name="Cochrane G."/>
            <person name="Meng A."/>
            <person name="Brown T."/>
            <person name="Cohen L."/>
        </authorList>
    </citation>
    <scope>NUCLEOTIDE SEQUENCE</scope>
    <source>
        <strain evidence="2">CCMP 2712</strain>
    </source>
</reference>
<evidence type="ECO:0000256" key="1">
    <source>
        <dbReference type="SAM" id="Phobius"/>
    </source>
</evidence>
<evidence type="ECO:0000313" key="2">
    <source>
        <dbReference type="EMBL" id="CAE2324796.1"/>
    </source>
</evidence>
<organism evidence="2">
    <name type="scientific">Guillardia theta</name>
    <name type="common">Cryptophyte</name>
    <name type="synonym">Cryptomonas phi</name>
    <dbReference type="NCBI Taxonomy" id="55529"/>
    <lineage>
        <taxon>Eukaryota</taxon>
        <taxon>Cryptophyceae</taxon>
        <taxon>Pyrenomonadales</taxon>
        <taxon>Geminigeraceae</taxon>
        <taxon>Guillardia</taxon>
    </lineage>
</organism>
<name>A0A7S4P6A0_GUITH</name>
<proteinExistence type="predicted"/>
<keyword evidence="1" id="KW-0812">Transmembrane</keyword>
<dbReference type="EMBL" id="HBKN01037727">
    <property type="protein sequence ID" value="CAE2324796.1"/>
    <property type="molecule type" value="Transcribed_RNA"/>
</dbReference>
<sequence>MAAWGWREALVMAGLGLMVVCVGHLSGVTPMDNLLQTIQYPSQTAQSAYNNQNMAPLGQLLPPNVMQQMVSYPYQYRTPVYPTSNSPAMGYPQYYQPAPVPQMLQGAPICPNNGQQCKNALCEGDMGCVQQDPSGQLRCACPPPPSTTAAPETTPPPVGSQQWLQQHAVQAPGPSQAAAGMNLATYESGNVALQLQKYLQSRADKAEVKSKIMAIQLKALEKAQPCHLVTLDDGSVQCADENKAMKPTLLRELAGGTLLAGNSTTTAPNVHPLSKSDVNHLASFVSQIRQSGGPLTHSEKKSMDTITEKAAKYSSASSFASSVILPIAMFTMGFLNLHFLS</sequence>